<comment type="caution">
    <text evidence="1">The sequence shown here is derived from an EMBL/GenBank/DDBJ whole genome shotgun (WGS) entry which is preliminary data.</text>
</comment>
<dbReference type="EMBL" id="AOMA01000070">
    <property type="protein sequence ID" value="EMA40864.1"/>
    <property type="molecule type" value="Genomic_DNA"/>
</dbReference>
<proteinExistence type="predicted"/>
<keyword evidence="2" id="KW-1185">Reference proteome</keyword>
<evidence type="ECO:0000313" key="2">
    <source>
        <dbReference type="Proteomes" id="UP000011607"/>
    </source>
</evidence>
<gene>
    <name evidence="1" type="ORF">C446_06795</name>
</gene>
<organism evidence="1 2">
    <name type="scientific">Halobiforma nitratireducens JCM 10879</name>
    <dbReference type="NCBI Taxonomy" id="1227454"/>
    <lineage>
        <taxon>Archaea</taxon>
        <taxon>Methanobacteriati</taxon>
        <taxon>Methanobacteriota</taxon>
        <taxon>Stenosarchaea group</taxon>
        <taxon>Halobacteria</taxon>
        <taxon>Halobacteriales</taxon>
        <taxon>Natrialbaceae</taxon>
        <taxon>Halobiforma</taxon>
    </lineage>
</organism>
<protein>
    <submittedName>
        <fullName evidence="1">Uncharacterized protein</fullName>
    </submittedName>
</protein>
<sequence length="91" mass="10055">MPIGREYRADGCAGVDIRVFSVRTSDGPYRLLSASCISGQPGRIRDRAADSYSFPTRVKYLGVTWFETLRVSSSRKTPSSVRPRVTLAVSL</sequence>
<reference evidence="1 2" key="1">
    <citation type="journal article" date="2014" name="PLoS Genet.">
        <title>Phylogenetically driven sequencing of extremely halophilic archaea reveals strategies for static and dynamic osmo-response.</title>
        <authorList>
            <person name="Becker E.A."/>
            <person name="Seitzer P.M."/>
            <person name="Tritt A."/>
            <person name="Larsen D."/>
            <person name="Krusor M."/>
            <person name="Yao A.I."/>
            <person name="Wu D."/>
            <person name="Madern D."/>
            <person name="Eisen J.A."/>
            <person name="Darling A.E."/>
            <person name="Facciotti M.T."/>
        </authorList>
    </citation>
    <scope>NUCLEOTIDE SEQUENCE [LARGE SCALE GENOMIC DNA]</scope>
    <source>
        <strain evidence="1 2">JCM 10879</strain>
    </source>
</reference>
<name>M0M8C3_9EURY</name>
<dbReference type="Proteomes" id="UP000011607">
    <property type="component" value="Unassembled WGS sequence"/>
</dbReference>
<dbReference type="AlphaFoldDB" id="M0M8C3"/>
<accession>M0M8C3</accession>
<evidence type="ECO:0000313" key="1">
    <source>
        <dbReference type="EMBL" id="EMA40864.1"/>
    </source>
</evidence>